<protein>
    <recommendedName>
        <fullName evidence="14">glucan 1,3-beta-glucosidase</fullName>
        <ecNumber evidence="14">3.2.1.58</ecNumber>
    </recommendedName>
    <alternativeName>
        <fullName evidence="15">Exo-1,3-beta-glucanase D</fullName>
    </alternativeName>
</protein>
<dbReference type="InterPro" id="IPR050386">
    <property type="entry name" value="Glycosyl_hydrolase_5"/>
</dbReference>
<comment type="similarity">
    <text evidence="2 16">Belongs to the glycosyl hydrolase 5 (cellulase A) family.</text>
</comment>
<dbReference type="OrthoDB" id="62120at2759"/>
<dbReference type="Pfam" id="PF00150">
    <property type="entry name" value="Cellulase"/>
    <property type="match status" value="1"/>
</dbReference>
<feature type="region of interest" description="Disordered" evidence="17">
    <location>
        <begin position="1"/>
        <end position="30"/>
    </location>
</feature>
<dbReference type="AlphaFoldDB" id="A0A167R8S8"/>
<keyword evidence="10 16" id="KW-0326">Glycosidase</keyword>
<keyword evidence="7 18" id="KW-1133">Transmembrane helix</keyword>
<comment type="function">
    <text evidence="13">Glucosidase involved in the degradation of cellulosic biomass. Active on lichenan.</text>
</comment>
<dbReference type="InterPro" id="IPR017853">
    <property type="entry name" value="GH"/>
</dbReference>
<dbReference type="GO" id="GO:0004338">
    <property type="term" value="F:glucan exo-1,3-beta-glucosidase activity"/>
    <property type="evidence" value="ECO:0007669"/>
    <property type="project" value="UniProtKB-EC"/>
</dbReference>
<evidence type="ECO:0000256" key="11">
    <source>
        <dbReference type="ARBA" id="ARBA00023316"/>
    </source>
</evidence>
<dbReference type="InterPro" id="IPR001547">
    <property type="entry name" value="Glyco_hydro_5"/>
</dbReference>
<dbReference type="GO" id="GO:0005886">
    <property type="term" value="C:plasma membrane"/>
    <property type="evidence" value="ECO:0007669"/>
    <property type="project" value="UniProtKB-SubCell"/>
</dbReference>
<comment type="caution">
    <text evidence="20">The sequence shown here is derived from an EMBL/GenBank/DDBJ whole genome shotgun (WGS) entry which is preliminary data.</text>
</comment>
<evidence type="ECO:0000313" key="20">
    <source>
        <dbReference type="EMBL" id="OAA58373.1"/>
    </source>
</evidence>
<keyword evidence="6" id="KW-0735">Signal-anchor</keyword>
<evidence type="ECO:0000259" key="19">
    <source>
        <dbReference type="Pfam" id="PF00150"/>
    </source>
</evidence>
<keyword evidence="3" id="KW-1003">Cell membrane</keyword>
<evidence type="ECO:0000256" key="9">
    <source>
        <dbReference type="ARBA" id="ARBA00023180"/>
    </source>
</evidence>
<accession>A0A167R8S8</accession>
<keyword evidence="21" id="KW-1185">Reference proteome</keyword>
<dbReference type="EMBL" id="AZHD01000012">
    <property type="protein sequence ID" value="OAA58373.1"/>
    <property type="molecule type" value="Genomic_DNA"/>
</dbReference>
<comment type="catalytic activity">
    <reaction evidence="12">
        <text>Successive hydrolysis of beta-D-glucose units from the non-reducing ends of (1-&gt;3)-beta-D-glucans, releasing alpha-glucose.</text>
        <dbReference type="EC" id="3.2.1.58"/>
    </reaction>
</comment>
<evidence type="ECO:0000256" key="2">
    <source>
        <dbReference type="ARBA" id="ARBA00005641"/>
    </source>
</evidence>
<reference evidence="20 21" key="1">
    <citation type="journal article" date="2016" name="Genome Biol. Evol.">
        <title>Divergent and convergent evolution of fungal pathogenicity.</title>
        <authorList>
            <person name="Shang Y."/>
            <person name="Xiao G."/>
            <person name="Zheng P."/>
            <person name="Cen K."/>
            <person name="Zhan S."/>
            <person name="Wang C."/>
        </authorList>
    </citation>
    <scope>NUCLEOTIDE SEQUENCE [LARGE SCALE GENOMIC DNA]</scope>
    <source>
        <strain evidence="20 21">RCEF 264</strain>
    </source>
</reference>
<dbReference type="GO" id="GO:0009986">
    <property type="term" value="C:cell surface"/>
    <property type="evidence" value="ECO:0007669"/>
    <property type="project" value="TreeGrafter"/>
</dbReference>
<keyword evidence="8 18" id="KW-0472">Membrane</keyword>
<feature type="compositionally biased region" description="Low complexity" evidence="17">
    <location>
        <begin position="114"/>
        <end position="125"/>
    </location>
</feature>
<evidence type="ECO:0000256" key="3">
    <source>
        <dbReference type="ARBA" id="ARBA00022475"/>
    </source>
</evidence>
<organism evidence="20 21">
    <name type="scientific">Niveomyces insectorum RCEF 264</name>
    <dbReference type="NCBI Taxonomy" id="1081102"/>
    <lineage>
        <taxon>Eukaryota</taxon>
        <taxon>Fungi</taxon>
        <taxon>Dikarya</taxon>
        <taxon>Ascomycota</taxon>
        <taxon>Pezizomycotina</taxon>
        <taxon>Sordariomycetes</taxon>
        <taxon>Hypocreomycetidae</taxon>
        <taxon>Hypocreales</taxon>
        <taxon>Cordycipitaceae</taxon>
        <taxon>Niveomyces</taxon>
    </lineage>
</organism>
<evidence type="ECO:0000256" key="7">
    <source>
        <dbReference type="ARBA" id="ARBA00022989"/>
    </source>
</evidence>
<evidence type="ECO:0000256" key="14">
    <source>
        <dbReference type="ARBA" id="ARBA00038929"/>
    </source>
</evidence>
<proteinExistence type="inferred from homology"/>
<dbReference type="GO" id="GO:0005576">
    <property type="term" value="C:extracellular region"/>
    <property type="evidence" value="ECO:0007669"/>
    <property type="project" value="TreeGrafter"/>
</dbReference>
<evidence type="ECO:0000256" key="4">
    <source>
        <dbReference type="ARBA" id="ARBA00022692"/>
    </source>
</evidence>
<dbReference type="EC" id="3.2.1.58" evidence="14"/>
<keyword evidence="5 16" id="KW-0378">Hydrolase</keyword>
<sequence length="522" mass="56015">MADGQDLGNGNYGSTDKLHNTGRDPQSVEKLAKPRRIRPLFVFVGVVVSVLVLAGVVVGVLAAKNVIHTSGTRKTHLDSSPSVSSAAGAAEDRTSIGPAEATDPAAVSSLHNPTTTKTATATAAATKCSTETDIPAAFKGTYNDPTTWLDMTDFNCSFTSALVGNLSIVGLNATWDDSKQANSKVPPLDKPWGSYSSNVVRGVSLGGWLSLEPFITPSLFNYDASLGIVDEYSLCKHLGPHQAAATLEKHYSTFVTEQDFADIAAAGLSHVRIPFSYWAVTTYPGDPYVLGISWRYLLRGIEWARRHGLRVSLDLHAVPGSQNGWNHSGRSGNINWITGPDGSLNAQRSLDIHNQLSRFFAQERYQNIVAFYGLVNEPGITIPQSALADWTKQAVKIVSSNGVSASQVFSEALRGLPAWQGNLQGYGDSLVIDVHEYEIFDVNLIVMKHSDKVSFVCSTYTKQISASMDTATGFGPTIVGEWSQADTDCALWVNGVGMGARWTGNFSGKSTPHCPTQDNVGV</sequence>
<name>A0A167R8S8_9HYPO</name>
<evidence type="ECO:0000256" key="8">
    <source>
        <dbReference type="ARBA" id="ARBA00023136"/>
    </source>
</evidence>
<evidence type="ECO:0000256" key="5">
    <source>
        <dbReference type="ARBA" id="ARBA00022801"/>
    </source>
</evidence>
<keyword evidence="11" id="KW-0961">Cell wall biogenesis/degradation</keyword>
<evidence type="ECO:0000256" key="15">
    <source>
        <dbReference type="ARBA" id="ARBA00041260"/>
    </source>
</evidence>
<feature type="domain" description="Glycoside hydrolase family 5" evidence="19">
    <location>
        <begin position="251"/>
        <end position="487"/>
    </location>
</feature>
<dbReference type="GO" id="GO:0009251">
    <property type="term" value="P:glucan catabolic process"/>
    <property type="evidence" value="ECO:0007669"/>
    <property type="project" value="TreeGrafter"/>
</dbReference>
<dbReference type="Proteomes" id="UP000076874">
    <property type="component" value="Unassembled WGS sequence"/>
</dbReference>
<feature type="transmembrane region" description="Helical" evidence="18">
    <location>
        <begin position="40"/>
        <end position="63"/>
    </location>
</feature>
<evidence type="ECO:0000256" key="18">
    <source>
        <dbReference type="SAM" id="Phobius"/>
    </source>
</evidence>
<comment type="subcellular location">
    <subcellularLocation>
        <location evidence="1">Cell membrane</location>
        <topology evidence="1">Single-pass type II membrane protein</topology>
    </subcellularLocation>
</comment>
<feature type="compositionally biased region" description="Low complexity" evidence="17">
    <location>
        <begin position="79"/>
        <end position="89"/>
    </location>
</feature>
<evidence type="ECO:0000256" key="12">
    <source>
        <dbReference type="ARBA" id="ARBA00036824"/>
    </source>
</evidence>
<dbReference type="GO" id="GO:0071555">
    <property type="term" value="P:cell wall organization"/>
    <property type="evidence" value="ECO:0007669"/>
    <property type="project" value="UniProtKB-KW"/>
</dbReference>
<evidence type="ECO:0000313" key="21">
    <source>
        <dbReference type="Proteomes" id="UP000076874"/>
    </source>
</evidence>
<evidence type="ECO:0000256" key="10">
    <source>
        <dbReference type="ARBA" id="ARBA00023295"/>
    </source>
</evidence>
<evidence type="ECO:0000256" key="6">
    <source>
        <dbReference type="ARBA" id="ARBA00022968"/>
    </source>
</evidence>
<keyword evidence="4 18" id="KW-0812">Transmembrane</keyword>
<dbReference type="PANTHER" id="PTHR31297">
    <property type="entry name" value="GLUCAN ENDO-1,6-BETA-GLUCOSIDASE B"/>
    <property type="match status" value="1"/>
</dbReference>
<gene>
    <name evidence="20" type="ORF">SPI_06446</name>
</gene>
<dbReference type="PANTHER" id="PTHR31297:SF34">
    <property type="entry name" value="GLUCAN 1,3-BETA-GLUCOSIDASE 2"/>
    <property type="match status" value="1"/>
</dbReference>
<keyword evidence="9" id="KW-0325">Glycoprotein</keyword>
<dbReference type="STRING" id="1081102.A0A167R8S8"/>
<evidence type="ECO:0000256" key="13">
    <source>
        <dbReference type="ARBA" id="ARBA00037126"/>
    </source>
</evidence>
<dbReference type="SUPFAM" id="SSF51445">
    <property type="entry name" value="(Trans)glycosidases"/>
    <property type="match status" value="1"/>
</dbReference>
<evidence type="ECO:0000256" key="16">
    <source>
        <dbReference type="RuleBase" id="RU361153"/>
    </source>
</evidence>
<evidence type="ECO:0000256" key="17">
    <source>
        <dbReference type="SAM" id="MobiDB-lite"/>
    </source>
</evidence>
<dbReference type="Gene3D" id="3.20.20.80">
    <property type="entry name" value="Glycosidases"/>
    <property type="match status" value="1"/>
</dbReference>
<feature type="compositionally biased region" description="Basic and acidic residues" evidence="17">
    <location>
        <begin position="16"/>
        <end position="30"/>
    </location>
</feature>
<feature type="region of interest" description="Disordered" evidence="17">
    <location>
        <begin position="72"/>
        <end position="125"/>
    </location>
</feature>
<evidence type="ECO:0000256" key="1">
    <source>
        <dbReference type="ARBA" id="ARBA00004401"/>
    </source>
</evidence>